<dbReference type="EMBL" id="MU853834">
    <property type="protein sequence ID" value="KAK3938259.1"/>
    <property type="molecule type" value="Genomic_DNA"/>
</dbReference>
<keyword evidence="2" id="KW-1185">Reference proteome</keyword>
<dbReference type="Proteomes" id="UP001303473">
    <property type="component" value="Unassembled WGS sequence"/>
</dbReference>
<accession>A0AAN6N399</accession>
<organism evidence="1 2">
    <name type="scientific">Diplogelasinospora grovesii</name>
    <dbReference type="NCBI Taxonomy" id="303347"/>
    <lineage>
        <taxon>Eukaryota</taxon>
        <taxon>Fungi</taxon>
        <taxon>Dikarya</taxon>
        <taxon>Ascomycota</taxon>
        <taxon>Pezizomycotina</taxon>
        <taxon>Sordariomycetes</taxon>
        <taxon>Sordariomycetidae</taxon>
        <taxon>Sordariales</taxon>
        <taxon>Diplogelasinosporaceae</taxon>
        <taxon>Diplogelasinospora</taxon>
    </lineage>
</organism>
<gene>
    <name evidence="1" type="ORF">QBC46DRAFT_343822</name>
</gene>
<sequence>MTTSEPFIVLGFHAGDLPAEDQRPFSIAGLIAIWRPVDDMDFFPQEASSDPEAQME</sequence>
<reference evidence="2" key="1">
    <citation type="journal article" date="2023" name="Mol. Phylogenet. Evol.">
        <title>Genome-scale phylogeny and comparative genomics of the fungal order Sordariales.</title>
        <authorList>
            <person name="Hensen N."/>
            <person name="Bonometti L."/>
            <person name="Westerberg I."/>
            <person name="Brannstrom I.O."/>
            <person name="Guillou S."/>
            <person name="Cros-Aarteil S."/>
            <person name="Calhoun S."/>
            <person name="Haridas S."/>
            <person name="Kuo A."/>
            <person name="Mondo S."/>
            <person name="Pangilinan J."/>
            <person name="Riley R."/>
            <person name="LaButti K."/>
            <person name="Andreopoulos B."/>
            <person name="Lipzen A."/>
            <person name="Chen C."/>
            <person name="Yan M."/>
            <person name="Daum C."/>
            <person name="Ng V."/>
            <person name="Clum A."/>
            <person name="Steindorff A."/>
            <person name="Ohm R.A."/>
            <person name="Martin F."/>
            <person name="Silar P."/>
            <person name="Natvig D.O."/>
            <person name="Lalanne C."/>
            <person name="Gautier V."/>
            <person name="Ament-Velasquez S.L."/>
            <person name="Kruys A."/>
            <person name="Hutchinson M.I."/>
            <person name="Powell A.J."/>
            <person name="Barry K."/>
            <person name="Miller A.N."/>
            <person name="Grigoriev I.V."/>
            <person name="Debuchy R."/>
            <person name="Gladieux P."/>
            <person name="Hiltunen Thoren M."/>
            <person name="Johannesson H."/>
        </authorList>
    </citation>
    <scope>NUCLEOTIDE SEQUENCE [LARGE SCALE GENOMIC DNA]</scope>
    <source>
        <strain evidence="2">CBS 340.73</strain>
    </source>
</reference>
<evidence type="ECO:0000313" key="2">
    <source>
        <dbReference type="Proteomes" id="UP001303473"/>
    </source>
</evidence>
<evidence type="ECO:0000313" key="1">
    <source>
        <dbReference type="EMBL" id="KAK3938259.1"/>
    </source>
</evidence>
<proteinExistence type="predicted"/>
<comment type="caution">
    <text evidence="1">The sequence shown here is derived from an EMBL/GenBank/DDBJ whole genome shotgun (WGS) entry which is preliminary data.</text>
</comment>
<name>A0AAN6N399_9PEZI</name>
<dbReference type="AlphaFoldDB" id="A0AAN6N399"/>
<protein>
    <submittedName>
        <fullName evidence="1">Uncharacterized protein</fullName>
    </submittedName>
</protein>